<sequence>MPRVLSLTRPVPVVAMVCGVLKVPREDPAVAVIAAAVAAGVICEMRVPLPLTVAIKMSPVLPTAKATRSAAE</sequence>
<evidence type="ECO:0000313" key="1">
    <source>
        <dbReference type="EMBL" id="CAB4967558.1"/>
    </source>
</evidence>
<proteinExistence type="predicted"/>
<gene>
    <name evidence="1" type="ORF">UFOPK3879_01357</name>
</gene>
<dbReference type="EMBL" id="CAFBNR010000098">
    <property type="protein sequence ID" value="CAB4967558.1"/>
    <property type="molecule type" value="Genomic_DNA"/>
</dbReference>
<accession>A0A6J7LH08</accession>
<protein>
    <submittedName>
        <fullName evidence="1">Unannotated protein</fullName>
    </submittedName>
</protein>
<organism evidence="1">
    <name type="scientific">freshwater metagenome</name>
    <dbReference type="NCBI Taxonomy" id="449393"/>
    <lineage>
        <taxon>unclassified sequences</taxon>
        <taxon>metagenomes</taxon>
        <taxon>ecological metagenomes</taxon>
    </lineage>
</organism>
<reference evidence="1" key="1">
    <citation type="submission" date="2020-05" db="EMBL/GenBank/DDBJ databases">
        <authorList>
            <person name="Chiriac C."/>
            <person name="Salcher M."/>
            <person name="Ghai R."/>
            <person name="Kavagutti S V."/>
        </authorList>
    </citation>
    <scope>NUCLEOTIDE SEQUENCE</scope>
</reference>
<name>A0A6J7LH08_9ZZZZ</name>
<dbReference type="AlphaFoldDB" id="A0A6J7LH08"/>